<keyword evidence="2 6" id="KW-0812">Transmembrane</keyword>
<feature type="region of interest" description="Disordered" evidence="5">
    <location>
        <begin position="164"/>
        <end position="186"/>
    </location>
</feature>
<dbReference type="OrthoDB" id="21589at2759"/>
<name>A0A9W8HDX1_9FUNG</name>
<feature type="compositionally biased region" description="Polar residues" evidence="5">
    <location>
        <begin position="99"/>
        <end position="116"/>
    </location>
</feature>
<evidence type="ECO:0000313" key="8">
    <source>
        <dbReference type="EMBL" id="KAJ2784422.1"/>
    </source>
</evidence>
<organism evidence="8 9">
    <name type="scientific">Coemansia javaensis</name>
    <dbReference type="NCBI Taxonomy" id="2761396"/>
    <lineage>
        <taxon>Eukaryota</taxon>
        <taxon>Fungi</taxon>
        <taxon>Fungi incertae sedis</taxon>
        <taxon>Zoopagomycota</taxon>
        <taxon>Kickxellomycotina</taxon>
        <taxon>Kickxellomycetes</taxon>
        <taxon>Kickxellales</taxon>
        <taxon>Kickxellaceae</taxon>
        <taxon>Coemansia</taxon>
    </lineage>
</organism>
<feature type="domain" description="Ubiquitin-like" evidence="7">
    <location>
        <begin position="10"/>
        <end position="72"/>
    </location>
</feature>
<evidence type="ECO:0000313" key="9">
    <source>
        <dbReference type="Proteomes" id="UP001140217"/>
    </source>
</evidence>
<feature type="compositionally biased region" description="Basic and acidic residues" evidence="5">
    <location>
        <begin position="164"/>
        <end position="177"/>
    </location>
</feature>
<keyword evidence="9" id="KW-1185">Reference proteome</keyword>
<feature type="region of interest" description="Disordered" evidence="5">
    <location>
        <begin position="99"/>
        <end position="136"/>
    </location>
</feature>
<evidence type="ECO:0000256" key="6">
    <source>
        <dbReference type="SAM" id="Phobius"/>
    </source>
</evidence>
<dbReference type="Proteomes" id="UP001140217">
    <property type="component" value="Unassembled WGS sequence"/>
</dbReference>
<dbReference type="GO" id="GO:0030968">
    <property type="term" value="P:endoplasmic reticulum unfolded protein response"/>
    <property type="evidence" value="ECO:0007669"/>
    <property type="project" value="TreeGrafter"/>
</dbReference>
<feature type="compositionally biased region" description="Pro residues" evidence="5">
    <location>
        <begin position="126"/>
        <end position="136"/>
    </location>
</feature>
<keyword evidence="4 6" id="KW-0472">Membrane</keyword>
<dbReference type="InterPro" id="IPR000626">
    <property type="entry name" value="Ubiquitin-like_dom"/>
</dbReference>
<dbReference type="PANTHER" id="PTHR12943:SF27">
    <property type="entry name" value="HOMOCYSTEINE-INDUCED ENDOPLASMIC RETICULUM PROTEIN, ISOFORM A"/>
    <property type="match status" value="1"/>
</dbReference>
<proteinExistence type="predicted"/>
<dbReference type="PROSITE" id="PS50053">
    <property type="entry name" value="UBIQUITIN_2"/>
    <property type="match status" value="1"/>
</dbReference>
<evidence type="ECO:0000256" key="2">
    <source>
        <dbReference type="ARBA" id="ARBA00022692"/>
    </source>
</evidence>
<reference evidence="8" key="1">
    <citation type="submission" date="2022-07" db="EMBL/GenBank/DDBJ databases">
        <title>Phylogenomic reconstructions and comparative analyses of Kickxellomycotina fungi.</title>
        <authorList>
            <person name="Reynolds N.K."/>
            <person name="Stajich J.E."/>
            <person name="Barry K."/>
            <person name="Grigoriev I.V."/>
            <person name="Crous P."/>
            <person name="Smith M.E."/>
        </authorList>
    </citation>
    <scope>NUCLEOTIDE SEQUENCE</scope>
    <source>
        <strain evidence="8">NBRC 105414</strain>
    </source>
</reference>
<dbReference type="Gene3D" id="3.10.20.90">
    <property type="entry name" value="Phosphatidylinositol 3-kinase Catalytic Subunit, Chain A, domain 1"/>
    <property type="match status" value="1"/>
</dbReference>
<feature type="transmembrane region" description="Helical" evidence="6">
    <location>
        <begin position="239"/>
        <end position="263"/>
    </location>
</feature>
<feature type="region of interest" description="Disordered" evidence="5">
    <location>
        <begin position="297"/>
        <end position="325"/>
    </location>
</feature>
<keyword evidence="3 6" id="KW-1133">Transmembrane helix</keyword>
<evidence type="ECO:0000256" key="5">
    <source>
        <dbReference type="SAM" id="MobiDB-lite"/>
    </source>
</evidence>
<evidence type="ECO:0000256" key="3">
    <source>
        <dbReference type="ARBA" id="ARBA00022989"/>
    </source>
</evidence>
<feature type="transmembrane region" description="Helical" evidence="6">
    <location>
        <begin position="269"/>
        <end position="287"/>
    </location>
</feature>
<sequence>MDSGETEVVAELRVRSPSVATRDDFSVRVQRSGRIADVKAAIERAHEAAPPARDMRIIWKGRILDDDARVASIYEDARAAAAGIQTLHFVLSTLPPSMQQGAKSIAGSSSTSNSHVSDAHARGRPEAPPAARPPPVVTPLGSRFQYVLVDGVPHLVEWPEVDLQQHHHQAEPADRPRSSSSSSSSGRVRAFEEAYARVVARCEAIEQRLEQARARAPEAPAPAPAAAPAPQPAAMLRGAVLGAVWSFGWLMLRVAMAVLLLAHDASLERIFVLTFVIAAVAVARSAWARRQIRLFDRQPQPQPQPRHQHEEEEEQHQEQQQQQPLREYTALEKACALAVALVTSLVPSEPFHLPDADE</sequence>
<gene>
    <name evidence="8" type="ORF">H4R18_001132</name>
</gene>
<accession>A0A9W8HDX1</accession>
<evidence type="ECO:0000256" key="1">
    <source>
        <dbReference type="ARBA" id="ARBA00004370"/>
    </source>
</evidence>
<dbReference type="PANTHER" id="PTHR12943">
    <property type="entry name" value="HOMOCYSTEINE-RESPONSIVE ENDOPLASMIC RETICULUM-RESIDENT UNIQUITIN-LIKE DOMAIN HERPUD PROTEIN FAMILY MEMBER"/>
    <property type="match status" value="1"/>
</dbReference>
<evidence type="ECO:0000259" key="7">
    <source>
        <dbReference type="PROSITE" id="PS50053"/>
    </source>
</evidence>
<dbReference type="EMBL" id="JANBUL010000027">
    <property type="protein sequence ID" value="KAJ2784422.1"/>
    <property type="molecule type" value="Genomic_DNA"/>
</dbReference>
<dbReference type="InterPro" id="IPR039751">
    <property type="entry name" value="HERPUD1/2"/>
</dbReference>
<dbReference type="AlphaFoldDB" id="A0A9W8HDX1"/>
<protein>
    <recommendedName>
        <fullName evidence="7">Ubiquitin-like domain-containing protein</fullName>
    </recommendedName>
</protein>
<dbReference type="InterPro" id="IPR029071">
    <property type="entry name" value="Ubiquitin-like_domsf"/>
</dbReference>
<dbReference type="GO" id="GO:0016020">
    <property type="term" value="C:membrane"/>
    <property type="evidence" value="ECO:0007669"/>
    <property type="project" value="UniProtKB-SubCell"/>
</dbReference>
<evidence type="ECO:0000256" key="4">
    <source>
        <dbReference type="ARBA" id="ARBA00023136"/>
    </source>
</evidence>
<dbReference type="SUPFAM" id="SSF54236">
    <property type="entry name" value="Ubiquitin-like"/>
    <property type="match status" value="1"/>
</dbReference>
<comment type="subcellular location">
    <subcellularLocation>
        <location evidence="1">Membrane</location>
    </subcellularLocation>
</comment>
<dbReference type="CDD" id="cd17039">
    <property type="entry name" value="Ubl_ubiquitin_like"/>
    <property type="match status" value="1"/>
</dbReference>
<comment type="caution">
    <text evidence="8">The sequence shown here is derived from an EMBL/GenBank/DDBJ whole genome shotgun (WGS) entry which is preliminary data.</text>
</comment>